<organism evidence="5 6">
    <name type="scientific">Nocardiopsis metallicus</name>
    <dbReference type="NCBI Taxonomy" id="179819"/>
    <lineage>
        <taxon>Bacteria</taxon>
        <taxon>Bacillati</taxon>
        <taxon>Actinomycetota</taxon>
        <taxon>Actinomycetes</taxon>
        <taxon>Streptosporangiales</taxon>
        <taxon>Nocardiopsidaceae</taxon>
        <taxon>Nocardiopsis</taxon>
    </lineage>
</organism>
<keyword evidence="1" id="KW-0479">Metal-binding</keyword>
<sequence>MNVTSLMRKATVGTTGSLLLASGLVLSASVPAAAAPTAPADRIFRGEDSSDRAPDCTEAKCVALTFDDGPGEYTDELLDVLDEHDAKATFYVLGSKIGKFEDTVERMAEDGHEVGNHTWDHEDLATLSADQIKDDLERTDRAIADVTGEKPATMRPPYGSLSDTAREAIHHPILLWDVDTLDWQHRDSDKILDITLDETDQGSVVLFHDIHESSVDAIPDVLDELADQDYEFVTVTDLFEDDLEPGTAYSDARPKQ</sequence>
<dbReference type="InterPro" id="IPR011330">
    <property type="entry name" value="Glyco_hydro/deAcase_b/a-brl"/>
</dbReference>
<accession>A0A840WK77</accession>
<keyword evidence="6" id="KW-1185">Reference proteome</keyword>
<dbReference type="GO" id="GO:0016810">
    <property type="term" value="F:hydrolase activity, acting on carbon-nitrogen (but not peptide) bonds"/>
    <property type="evidence" value="ECO:0007669"/>
    <property type="project" value="InterPro"/>
</dbReference>
<feature type="signal peptide" evidence="3">
    <location>
        <begin position="1"/>
        <end position="34"/>
    </location>
</feature>
<evidence type="ECO:0000256" key="2">
    <source>
        <dbReference type="ARBA" id="ARBA00022801"/>
    </source>
</evidence>
<keyword evidence="2" id="KW-0378">Hydrolase</keyword>
<dbReference type="Pfam" id="PF01522">
    <property type="entry name" value="Polysacc_deac_1"/>
    <property type="match status" value="1"/>
</dbReference>
<evidence type="ECO:0000256" key="3">
    <source>
        <dbReference type="SAM" id="SignalP"/>
    </source>
</evidence>
<dbReference type="Gene3D" id="3.20.20.370">
    <property type="entry name" value="Glycoside hydrolase/deacetylase"/>
    <property type="match status" value="1"/>
</dbReference>
<name>A0A840WK77_9ACTN</name>
<dbReference type="GO" id="GO:0016020">
    <property type="term" value="C:membrane"/>
    <property type="evidence" value="ECO:0007669"/>
    <property type="project" value="TreeGrafter"/>
</dbReference>
<dbReference type="GO" id="GO:0005975">
    <property type="term" value="P:carbohydrate metabolic process"/>
    <property type="evidence" value="ECO:0007669"/>
    <property type="project" value="InterPro"/>
</dbReference>
<keyword evidence="3" id="KW-0732">Signal</keyword>
<evidence type="ECO:0000313" key="6">
    <source>
        <dbReference type="Proteomes" id="UP000579647"/>
    </source>
</evidence>
<dbReference type="InterPro" id="IPR002509">
    <property type="entry name" value="NODB_dom"/>
</dbReference>
<dbReference type="PANTHER" id="PTHR10587:SF133">
    <property type="entry name" value="CHITIN DEACETYLASE 1-RELATED"/>
    <property type="match status" value="1"/>
</dbReference>
<dbReference type="Proteomes" id="UP000579647">
    <property type="component" value="Unassembled WGS sequence"/>
</dbReference>
<gene>
    <name evidence="5" type="ORF">HNR07_001635</name>
</gene>
<dbReference type="SUPFAM" id="SSF88713">
    <property type="entry name" value="Glycoside hydrolase/deacetylase"/>
    <property type="match status" value="1"/>
</dbReference>
<reference evidence="5 6" key="1">
    <citation type="submission" date="2020-08" db="EMBL/GenBank/DDBJ databases">
        <title>Sequencing the genomes of 1000 actinobacteria strains.</title>
        <authorList>
            <person name="Klenk H.-P."/>
        </authorList>
    </citation>
    <scope>NUCLEOTIDE SEQUENCE [LARGE SCALE GENOMIC DNA]</scope>
    <source>
        <strain evidence="5 6">DSM 44598</strain>
    </source>
</reference>
<dbReference type="PANTHER" id="PTHR10587">
    <property type="entry name" value="GLYCOSYL TRANSFERASE-RELATED"/>
    <property type="match status" value="1"/>
</dbReference>
<proteinExistence type="predicted"/>
<protein>
    <submittedName>
        <fullName evidence="5">Peptidoglycan/xylan/chitin deacetylase (PgdA/CDA1 family)</fullName>
    </submittedName>
</protein>
<dbReference type="GO" id="GO:0046872">
    <property type="term" value="F:metal ion binding"/>
    <property type="evidence" value="ECO:0007669"/>
    <property type="project" value="UniProtKB-KW"/>
</dbReference>
<comment type="caution">
    <text evidence="5">The sequence shown here is derived from an EMBL/GenBank/DDBJ whole genome shotgun (WGS) entry which is preliminary data.</text>
</comment>
<feature type="domain" description="NodB homology" evidence="4">
    <location>
        <begin position="60"/>
        <end position="233"/>
    </location>
</feature>
<dbReference type="AlphaFoldDB" id="A0A840WK77"/>
<evidence type="ECO:0000313" key="5">
    <source>
        <dbReference type="EMBL" id="MBB5490498.1"/>
    </source>
</evidence>
<dbReference type="EMBL" id="JACHDO010000001">
    <property type="protein sequence ID" value="MBB5490498.1"/>
    <property type="molecule type" value="Genomic_DNA"/>
</dbReference>
<dbReference type="InterPro" id="IPR050248">
    <property type="entry name" value="Polysacc_deacetylase_ArnD"/>
</dbReference>
<evidence type="ECO:0000256" key="1">
    <source>
        <dbReference type="ARBA" id="ARBA00022723"/>
    </source>
</evidence>
<evidence type="ECO:0000259" key="4">
    <source>
        <dbReference type="PROSITE" id="PS51677"/>
    </source>
</evidence>
<feature type="chain" id="PRO_5032307983" evidence="3">
    <location>
        <begin position="35"/>
        <end position="256"/>
    </location>
</feature>
<dbReference type="PROSITE" id="PS51677">
    <property type="entry name" value="NODB"/>
    <property type="match status" value="1"/>
</dbReference>